<keyword evidence="3" id="KW-0804">Transcription</keyword>
<dbReference type="GO" id="GO:0003677">
    <property type="term" value="F:DNA binding"/>
    <property type="evidence" value="ECO:0007669"/>
    <property type="project" value="UniProtKB-KW"/>
</dbReference>
<dbReference type="AlphaFoldDB" id="A0A4U8QCF4"/>
<dbReference type="Proteomes" id="UP000306509">
    <property type="component" value="Unassembled WGS sequence"/>
</dbReference>
<dbReference type="InterPro" id="IPR000524">
    <property type="entry name" value="Tscrpt_reg_HTH_GntR"/>
</dbReference>
<dbReference type="InterPro" id="IPR036388">
    <property type="entry name" value="WH-like_DNA-bd_sf"/>
</dbReference>
<dbReference type="GO" id="GO:0003700">
    <property type="term" value="F:DNA-binding transcription factor activity"/>
    <property type="evidence" value="ECO:0007669"/>
    <property type="project" value="InterPro"/>
</dbReference>
<evidence type="ECO:0000256" key="3">
    <source>
        <dbReference type="ARBA" id="ARBA00023163"/>
    </source>
</evidence>
<name>A0A4U8QCF4_9FIRM</name>
<dbReference type="Gene3D" id="1.10.287.100">
    <property type="match status" value="1"/>
</dbReference>
<comment type="caution">
    <text evidence="5">The sequence shown here is derived from an EMBL/GenBank/DDBJ whole genome shotgun (WGS) entry which is preliminary data.</text>
</comment>
<dbReference type="Gene3D" id="1.10.10.10">
    <property type="entry name" value="Winged helix-like DNA-binding domain superfamily/Winged helix DNA-binding domain"/>
    <property type="match status" value="1"/>
</dbReference>
<dbReference type="OrthoDB" id="162505at2"/>
<dbReference type="SMART" id="SM00345">
    <property type="entry name" value="HTH_GNTR"/>
    <property type="match status" value="1"/>
</dbReference>
<dbReference type="SUPFAM" id="SSF46785">
    <property type="entry name" value="Winged helix' DNA-binding domain"/>
    <property type="match status" value="1"/>
</dbReference>
<dbReference type="EMBL" id="QGQD01000021">
    <property type="protein sequence ID" value="TLD02214.1"/>
    <property type="molecule type" value="Genomic_DNA"/>
</dbReference>
<keyword evidence="6" id="KW-1185">Reference proteome</keyword>
<evidence type="ECO:0000259" key="4">
    <source>
        <dbReference type="PROSITE" id="PS50949"/>
    </source>
</evidence>
<dbReference type="STRING" id="180332.GCA_000797495_02151"/>
<dbReference type="Pfam" id="PF00392">
    <property type="entry name" value="GntR"/>
    <property type="match status" value="1"/>
</dbReference>
<organism evidence="5 6">
    <name type="scientific">Robinsoniella peoriensis</name>
    <dbReference type="NCBI Taxonomy" id="180332"/>
    <lineage>
        <taxon>Bacteria</taxon>
        <taxon>Bacillati</taxon>
        <taxon>Bacillota</taxon>
        <taxon>Clostridia</taxon>
        <taxon>Lachnospirales</taxon>
        <taxon>Lachnospiraceae</taxon>
        <taxon>Robinsoniella</taxon>
    </lineage>
</organism>
<feature type="domain" description="HTH gntR-type" evidence="4">
    <location>
        <begin position="5"/>
        <end position="73"/>
    </location>
</feature>
<dbReference type="RefSeq" id="WP_027292354.1">
    <property type="nucleotide sequence ID" value="NZ_CABMJZ010000057.1"/>
</dbReference>
<gene>
    <name evidence="5" type="primary">ytrA_3</name>
    <name evidence="5" type="ORF">DSM106044_00884</name>
</gene>
<evidence type="ECO:0000313" key="6">
    <source>
        <dbReference type="Proteomes" id="UP000306509"/>
    </source>
</evidence>
<evidence type="ECO:0000256" key="1">
    <source>
        <dbReference type="ARBA" id="ARBA00023015"/>
    </source>
</evidence>
<keyword evidence="2" id="KW-0238">DNA-binding</keyword>
<protein>
    <submittedName>
        <fullName evidence="5">HTH-type transcriptional repressor YtrA</fullName>
    </submittedName>
</protein>
<dbReference type="InterPro" id="IPR036390">
    <property type="entry name" value="WH_DNA-bd_sf"/>
</dbReference>
<dbReference type="PROSITE" id="PS50949">
    <property type="entry name" value="HTH_GNTR"/>
    <property type="match status" value="1"/>
</dbReference>
<dbReference type="PANTHER" id="PTHR38445">
    <property type="entry name" value="HTH-TYPE TRANSCRIPTIONAL REPRESSOR YTRA"/>
    <property type="match status" value="1"/>
</dbReference>
<evidence type="ECO:0000313" key="5">
    <source>
        <dbReference type="EMBL" id="TLD02214.1"/>
    </source>
</evidence>
<keyword evidence="1" id="KW-0805">Transcription regulation</keyword>
<proteinExistence type="predicted"/>
<dbReference type="PANTHER" id="PTHR38445:SF10">
    <property type="entry name" value="GNTR-FAMILY TRANSCRIPTIONAL REGULATOR"/>
    <property type="match status" value="1"/>
</dbReference>
<reference evidence="5 6" key="1">
    <citation type="journal article" date="2019" name="Anaerobe">
        <title>Detection of Robinsoniella peoriensis in multiple bone samples of a trauma patient.</title>
        <authorList>
            <person name="Schrottner P."/>
            <person name="Hartwich K."/>
            <person name="Bunk B."/>
            <person name="Schober I."/>
            <person name="Helbig S."/>
            <person name="Rudolph W.W."/>
            <person name="Gunzer F."/>
        </authorList>
    </citation>
    <scope>NUCLEOTIDE SEQUENCE [LARGE SCALE GENOMIC DNA]</scope>
    <source>
        <strain evidence="5 6">DSM 106044</strain>
    </source>
</reference>
<evidence type="ECO:0000256" key="2">
    <source>
        <dbReference type="ARBA" id="ARBA00023125"/>
    </source>
</evidence>
<sequence length="120" mass="13585">MNNDKPIFQQIMEMIEDDIISGTYQVDDIIISTTQISKLLSVNPTTSVKAVSNLTEEGILYKKRGIGMCVTDGARDKILNRRKKIFFEEAVPELLTEADKLGISEAELIQTIRKEKEHND</sequence>
<accession>A0A4U8QCF4</accession>